<organism evidence="5 6">
    <name type="scientific">Natronococcus occultus SP4</name>
    <dbReference type="NCBI Taxonomy" id="694430"/>
    <lineage>
        <taxon>Archaea</taxon>
        <taxon>Methanobacteriati</taxon>
        <taxon>Methanobacteriota</taxon>
        <taxon>Stenosarchaea group</taxon>
        <taxon>Halobacteria</taxon>
        <taxon>Halobacteriales</taxon>
        <taxon>Natrialbaceae</taxon>
        <taxon>Natronococcus</taxon>
    </lineage>
</organism>
<dbReference type="EMBL" id="CP003929">
    <property type="protein sequence ID" value="AGB37354.1"/>
    <property type="molecule type" value="Genomic_DNA"/>
</dbReference>
<evidence type="ECO:0000259" key="4">
    <source>
        <dbReference type="SMART" id="SM01217"/>
    </source>
</evidence>
<dbReference type="InterPro" id="IPR026891">
    <property type="entry name" value="Fn3-like"/>
</dbReference>
<dbReference type="InterPro" id="IPR002772">
    <property type="entry name" value="Glyco_hydro_3_C"/>
</dbReference>
<dbReference type="GeneID" id="14404631"/>
<dbReference type="Pfam" id="PF01915">
    <property type="entry name" value="Glyco_hydro_3_C"/>
    <property type="match status" value="1"/>
</dbReference>
<evidence type="ECO:0000313" key="6">
    <source>
        <dbReference type="Proteomes" id="UP000010878"/>
    </source>
</evidence>
<protein>
    <submittedName>
        <fullName evidence="5">Beta-glucosidase-like glycosyl hydrolase</fullName>
    </submittedName>
</protein>
<comment type="similarity">
    <text evidence="1">Belongs to the glycosyl hydrolase 3 family.</text>
</comment>
<dbReference type="InterPro" id="IPR036881">
    <property type="entry name" value="Glyco_hydro_3_C_sf"/>
</dbReference>
<dbReference type="Pfam" id="PF14310">
    <property type="entry name" value="Fn3-like"/>
    <property type="match status" value="1"/>
</dbReference>
<dbReference type="HOGENOM" id="CLU_004542_4_2_2"/>
<dbReference type="SMART" id="SM01217">
    <property type="entry name" value="Fn3_like"/>
    <property type="match status" value="1"/>
</dbReference>
<dbReference type="Gene3D" id="2.60.40.10">
    <property type="entry name" value="Immunoglobulins"/>
    <property type="match status" value="1"/>
</dbReference>
<dbReference type="Gene3D" id="3.40.50.1700">
    <property type="entry name" value="Glycoside hydrolase family 3 C-terminal domain"/>
    <property type="match status" value="1"/>
</dbReference>
<dbReference type="eggNOG" id="arCOG04634">
    <property type="taxonomic scope" value="Archaea"/>
</dbReference>
<feature type="compositionally biased region" description="Acidic residues" evidence="3">
    <location>
        <begin position="261"/>
        <end position="280"/>
    </location>
</feature>
<evidence type="ECO:0000256" key="2">
    <source>
        <dbReference type="ARBA" id="ARBA00022801"/>
    </source>
</evidence>
<dbReference type="InterPro" id="IPR017853">
    <property type="entry name" value="GH"/>
</dbReference>
<proteinExistence type="inferred from homology"/>
<dbReference type="PRINTS" id="PR00133">
    <property type="entry name" value="GLHYDRLASE3"/>
</dbReference>
<dbReference type="SUPFAM" id="SSF52279">
    <property type="entry name" value="Beta-D-glucan exohydrolase, C-terminal domain"/>
    <property type="match status" value="1"/>
</dbReference>
<dbReference type="Proteomes" id="UP000010878">
    <property type="component" value="Chromosome"/>
</dbReference>
<sequence length="751" mass="80415">MSREPRIRRLAEALTLEEKVRLTHGANDPTGRATGYVAGVERLGIPPLRMADGPLGVRIPDESTTAFPAPIALAATFETELARDHGAALGRETRGKGQDVLLAPGTNLLRVPQNGRNFEYFAEDPVLSASFAGAVVAGIQSQDVAATPKHYVANNQETARAAVNVDADERALRELYLPSFRSAVEAGAGSVMTAYNDVNGTRMSDHERLLRDVLKGEWGFEGYVVSDWFGTEDAADAANGGLDVEMPGISMAEMQAAMAGDDTDGPDAADGDGDSDDANELPDAIADGMPDHESCERFADALTEAVESGAVPEERLDDMVARVLRTMDRVGLLADGKTRRASNGRTGSEDGAVDTPAHRELATRVATRGTVLLENDGVLPLSDEADVAVIGPNVDESVLGGGGSSETTPVVEASPRTGIAERADGNVTVAYGIPRVEGVSMLEAFVGDDGAEREDATREPDLEDAAATAREADAAVVCVRDTATEALDREDLRLPGRQAELIETVAAENDRTVVVVNSSGPIECPWREDVAAVLENWYPGQAHGEAVAAVLYGDADPGGRLPVTFAPEDAYPTADERRYPGVDGTARYEEGVFVGYRHFDAADREPTYPFGHGRSYADYEYVDADPDLEDGTVRVTVENTTDRDGREVVQVYVRPPSVEGVDRPVRELAGFESVAVPAGQRVSVAVELEDLAFARYSEDGDGWTVDPGEYVLEIGRSSRDVRATLRTELDPAFRHRVRESLATRESSSDRR</sequence>
<evidence type="ECO:0000256" key="3">
    <source>
        <dbReference type="SAM" id="MobiDB-lite"/>
    </source>
</evidence>
<dbReference type="GO" id="GO:0004553">
    <property type="term" value="F:hydrolase activity, hydrolyzing O-glycosyl compounds"/>
    <property type="evidence" value="ECO:0007669"/>
    <property type="project" value="InterPro"/>
</dbReference>
<reference evidence="5 6" key="1">
    <citation type="submission" date="2012-11" db="EMBL/GenBank/DDBJ databases">
        <title>FINISHED of Natronococcus occultus SP4, DSM 3396.</title>
        <authorList>
            <consortium name="DOE Joint Genome Institute"/>
            <person name="Eisen J."/>
            <person name="Huntemann M."/>
            <person name="Wei C.-L."/>
            <person name="Han J."/>
            <person name="Detter J.C."/>
            <person name="Han C."/>
            <person name="Tapia R."/>
            <person name="Chen A."/>
            <person name="Kyrpides N."/>
            <person name="Mavromatis K."/>
            <person name="Markowitz V."/>
            <person name="Szeto E."/>
            <person name="Ivanova N."/>
            <person name="Mikhailova N."/>
            <person name="Ovchinnikova G."/>
            <person name="Pagani I."/>
            <person name="Pati A."/>
            <person name="Goodwin L."/>
            <person name="Nordberg H.P."/>
            <person name="Cantor M.N."/>
            <person name="Hua S.X."/>
            <person name="Woyke T."/>
            <person name="Eisen J."/>
            <person name="Klenk H.-P."/>
            <person name="Klenk H.-P."/>
        </authorList>
    </citation>
    <scope>NUCLEOTIDE SEQUENCE [LARGE SCALE GENOMIC DNA]</scope>
    <source>
        <strain evidence="5 6">SP4</strain>
    </source>
</reference>
<dbReference type="STRING" id="694430.Natoc_1547"/>
<accession>L0JZ39</accession>
<name>L0JZ39_9EURY</name>
<dbReference type="PANTHER" id="PTHR42715">
    <property type="entry name" value="BETA-GLUCOSIDASE"/>
    <property type="match status" value="1"/>
</dbReference>
<feature type="region of interest" description="Disordered" evidence="3">
    <location>
        <begin position="258"/>
        <end position="287"/>
    </location>
</feature>
<dbReference type="InterPro" id="IPR036962">
    <property type="entry name" value="Glyco_hydro_3_N_sf"/>
</dbReference>
<dbReference type="SUPFAM" id="SSF51445">
    <property type="entry name" value="(Trans)glycosidases"/>
    <property type="match status" value="1"/>
</dbReference>
<dbReference type="InterPro" id="IPR001764">
    <property type="entry name" value="Glyco_hydro_3_N"/>
</dbReference>
<dbReference type="AlphaFoldDB" id="L0JZ39"/>
<keyword evidence="2 5" id="KW-0378">Hydrolase</keyword>
<dbReference type="GO" id="GO:0005975">
    <property type="term" value="P:carbohydrate metabolic process"/>
    <property type="evidence" value="ECO:0007669"/>
    <property type="project" value="InterPro"/>
</dbReference>
<feature type="domain" description="Fibronectin type III-like" evidence="4">
    <location>
        <begin position="647"/>
        <end position="718"/>
    </location>
</feature>
<keyword evidence="6" id="KW-1185">Reference proteome</keyword>
<dbReference type="InterPro" id="IPR050288">
    <property type="entry name" value="Cellulose_deg_GH3"/>
</dbReference>
<dbReference type="PANTHER" id="PTHR42715:SF10">
    <property type="entry name" value="BETA-GLUCOSIDASE"/>
    <property type="match status" value="1"/>
</dbReference>
<dbReference type="OrthoDB" id="30657at2157"/>
<dbReference type="KEGG" id="nou:Natoc_1547"/>
<evidence type="ECO:0000256" key="1">
    <source>
        <dbReference type="ARBA" id="ARBA00005336"/>
    </source>
</evidence>
<dbReference type="InterPro" id="IPR013783">
    <property type="entry name" value="Ig-like_fold"/>
</dbReference>
<dbReference type="Pfam" id="PF00933">
    <property type="entry name" value="Glyco_hydro_3"/>
    <property type="match status" value="1"/>
</dbReference>
<dbReference type="RefSeq" id="WP_015320802.1">
    <property type="nucleotide sequence ID" value="NC_019974.1"/>
</dbReference>
<dbReference type="Gene3D" id="3.20.20.300">
    <property type="entry name" value="Glycoside hydrolase, family 3, N-terminal domain"/>
    <property type="match status" value="2"/>
</dbReference>
<gene>
    <name evidence="5" type="ORF">Natoc_1547</name>
</gene>
<evidence type="ECO:0000313" key="5">
    <source>
        <dbReference type="EMBL" id="AGB37354.1"/>
    </source>
</evidence>